<name>A0A7V7QMC5_9FIRM</name>
<dbReference type="CDD" id="cd06550">
    <property type="entry name" value="TM_ABC_iron-siderophores_like"/>
    <property type="match status" value="1"/>
</dbReference>
<dbReference type="SUPFAM" id="SSF81345">
    <property type="entry name" value="ABC transporter involved in vitamin B12 uptake, BtuC"/>
    <property type="match status" value="1"/>
</dbReference>
<dbReference type="Pfam" id="PF01032">
    <property type="entry name" value="FecCD"/>
    <property type="match status" value="1"/>
</dbReference>
<evidence type="ECO:0000256" key="7">
    <source>
        <dbReference type="ARBA" id="ARBA00023136"/>
    </source>
</evidence>
<feature type="transmembrane region" description="Helical" evidence="8">
    <location>
        <begin position="246"/>
        <end position="271"/>
    </location>
</feature>
<evidence type="ECO:0000313" key="9">
    <source>
        <dbReference type="EMBL" id="KAB1439774.1"/>
    </source>
</evidence>
<evidence type="ECO:0000256" key="4">
    <source>
        <dbReference type="ARBA" id="ARBA00022475"/>
    </source>
</evidence>
<proteinExistence type="inferred from homology"/>
<keyword evidence="3" id="KW-0813">Transport</keyword>
<feature type="transmembrane region" description="Helical" evidence="8">
    <location>
        <begin position="12"/>
        <end position="33"/>
    </location>
</feature>
<evidence type="ECO:0000313" key="10">
    <source>
        <dbReference type="Proteomes" id="UP000461768"/>
    </source>
</evidence>
<evidence type="ECO:0000256" key="2">
    <source>
        <dbReference type="ARBA" id="ARBA00007935"/>
    </source>
</evidence>
<keyword evidence="6 8" id="KW-1133">Transmembrane helix</keyword>
<dbReference type="FunFam" id="1.10.3470.10:FF:000001">
    <property type="entry name" value="Vitamin B12 ABC transporter permease BtuC"/>
    <property type="match status" value="1"/>
</dbReference>
<dbReference type="EMBL" id="WAGX01000004">
    <property type="protein sequence ID" value="KAB1439774.1"/>
    <property type="molecule type" value="Genomic_DNA"/>
</dbReference>
<dbReference type="RefSeq" id="WP_151142621.1">
    <property type="nucleotide sequence ID" value="NZ_WAGX01000004.1"/>
</dbReference>
<accession>A0A7V7QMC5</accession>
<dbReference type="PANTHER" id="PTHR30472:SF64">
    <property type="entry name" value="IRON(3+)-HYDROXAMATE IMPORT SYSTEM PERMEASE PROTEIN FHUG"/>
    <property type="match status" value="1"/>
</dbReference>
<evidence type="ECO:0000256" key="6">
    <source>
        <dbReference type="ARBA" id="ARBA00022989"/>
    </source>
</evidence>
<dbReference type="GO" id="GO:0033214">
    <property type="term" value="P:siderophore-iron import into cell"/>
    <property type="evidence" value="ECO:0007669"/>
    <property type="project" value="TreeGrafter"/>
</dbReference>
<dbReference type="PANTHER" id="PTHR30472">
    <property type="entry name" value="FERRIC ENTEROBACTIN TRANSPORT SYSTEM PERMEASE PROTEIN"/>
    <property type="match status" value="1"/>
</dbReference>
<dbReference type="OrthoDB" id="9792889at2"/>
<protein>
    <submittedName>
        <fullName evidence="9">Iron ABC transporter permease</fullName>
    </submittedName>
</protein>
<evidence type="ECO:0000256" key="3">
    <source>
        <dbReference type="ARBA" id="ARBA00022448"/>
    </source>
</evidence>
<dbReference type="InterPro" id="IPR000522">
    <property type="entry name" value="ABC_transptr_permease_BtuC"/>
</dbReference>
<feature type="transmembrane region" description="Helical" evidence="8">
    <location>
        <begin position="197"/>
        <end position="217"/>
    </location>
</feature>
<feature type="transmembrane region" description="Helical" evidence="8">
    <location>
        <begin position="313"/>
        <end position="333"/>
    </location>
</feature>
<keyword evidence="4" id="KW-1003">Cell membrane</keyword>
<evidence type="ECO:0000256" key="8">
    <source>
        <dbReference type="SAM" id="Phobius"/>
    </source>
</evidence>
<feature type="transmembrane region" description="Helical" evidence="8">
    <location>
        <begin position="97"/>
        <end position="116"/>
    </location>
</feature>
<keyword evidence="7 8" id="KW-0472">Membrane</keyword>
<keyword evidence="10" id="KW-1185">Reference proteome</keyword>
<reference evidence="9 10" key="2">
    <citation type="submission" date="2020-02" db="EMBL/GenBank/DDBJ databases">
        <title>Candidatus Galacturonibacter soehngenii shows hetero-acetogenic catabolism of galacturonic acid but lacks a canonical carbon monoxide dehydrogenase/acetyl-CoA synthase complex.</title>
        <authorList>
            <person name="Diender M."/>
            <person name="Stouten G.R."/>
            <person name="Petersen J.F."/>
            <person name="Nielsen P.H."/>
            <person name="Dueholm M.S."/>
            <person name="Pronk J.T."/>
            <person name="Van Loosdrecht M.C.M."/>
        </authorList>
    </citation>
    <scope>NUCLEOTIDE SEQUENCE [LARGE SCALE GENOMIC DNA]</scope>
    <source>
        <strain evidence="9">GalUA</strain>
    </source>
</reference>
<feature type="transmembrane region" description="Helical" evidence="8">
    <location>
        <begin position="283"/>
        <end position="301"/>
    </location>
</feature>
<dbReference type="GO" id="GO:0022857">
    <property type="term" value="F:transmembrane transporter activity"/>
    <property type="evidence" value="ECO:0007669"/>
    <property type="project" value="InterPro"/>
</dbReference>
<comment type="similarity">
    <text evidence="2">Belongs to the binding-protein-dependent transport system permease family. FecCD subfamily.</text>
</comment>
<dbReference type="AlphaFoldDB" id="A0A7V7QMC5"/>
<feature type="transmembrane region" description="Helical" evidence="8">
    <location>
        <begin position="65"/>
        <end position="85"/>
    </location>
</feature>
<sequence>MNTPIKKKSHFSLLLLWLFLLIVLFFISINAGYTDIPMKDILRILGGGGSTNENLVVFEFRLPRIIISILVGIGFSLSGCVLQGITRNPLADPGLMGINAGAGIVVVIFMTLSGTISLLGVMALPIFSFLGALLTSALLYIISTKKGYGLAPTRLILNGVAIQAGINSMMTIIVLQLDDTQYDFLAIWQAGSIYNSNWKLVLALFPWIVFGMIYLFFKSRELDLLMVGDELASGLGVAVTKEKKGLLFVAVALSAASVTVSGSLHFVGLLGPHLARRIVGARHQILLPFCAITGAILVLAADTIGRTIVAPSVIPAGIIAAILGAPYFIYLMIGNSRTKKEVRK</sequence>
<reference evidence="9 10" key="1">
    <citation type="submission" date="2019-09" db="EMBL/GenBank/DDBJ databases">
        <authorList>
            <person name="Valk L.C."/>
        </authorList>
    </citation>
    <scope>NUCLEOTIDE SEQUENCE [LARGE SCALE GENOMIC DNA]</scope>
    <source>
        <strain evidence="9">GalUA</strain>
    </source>
</reference>
<gene>
    <name evidence="9" type="ORF">F7O84_05155</name>
</gene>
<organism evidence="9 10">
    <name type="scientific">Candidatus Galacturonatibacter soehngenii</name>
    <dbReference type="NCBI Taxonomy" id="2307010"/>
    <lineage>
        <taxon>Bacteria</taxon>
        <taxon>Bacillati</taxon>
        <taxon>Bacillota</taxon>
        <taxon>Clostridia</taxon>
        <taxon>Lachnospirales</taxon>
        <taxon>Lachnospiraceae</taxon>
        <taxon>Candidatus Galacturonatibacter</taxon>
    </lineage>
</organism>
<evidence type="ECO:0000256" key="5">
    <source>
        <dbReference type="ARBA" id="ARBA00022692"/>
    </source>
</evidence>
<dbReference type="Gene3D" id="1.10.3470.10">
    <property type="entry name" value="ABC transporter involved in vitamin B12 uptake, BtuC"/>
    <property type="match status" value="1"/>
</dbReference>
<comment type="subcellular location">
    <subcellularLocation>
        <location evidence="1">Cell membrane</location>
        <topology evidence="1">Multi-pass membrane protein</topology>
    </subcellularLocation>
</comment>
<dbReference type="Proteomes" id="UP000461768">
    <property type="component" value="Unassembled WGS sequence"/>
</dbReference>
<evidence type="ECO:0000256" key="1">
    <source>
        <dbReference type="ARBA" id="ARBA00004651"/>
    </source>
</evidence>
<keyword evidence="5 8" id="KW-0812">Transmembrane</keyword>
<feature type="transmembrane region" description="Helical" evidence="8">
    <location>
        <begin position="155"/>
        <end position="177"/>
    </location>
</feature>
<dbReference type="InterPro" id="IPR037294">
    <property type="entry name" value="ABC_BtuC-like"/>
</dbReference>
<dbReference type="GO" id="GO:0005886">
    <property type="term" value="C:plasma membrane"/>
    <property type="evidence" value="ECO:0007669"/>
    <property type="project" value="UniProtKB-SubCell"/>
</dbReference>
<feature type="transmembrane region" description="Helical" evidence="8">
    <location>
        <begin position="122"/>
        <end position="143"/>
    </location>
</feature>
<comment type="caution">
    <text evidence="9">The sequence shown here is derived from an EMBL/GenBank/DDBJ whole genome shotgun (WGS) entry which is preliminary data.</text>
</comment>